<dbReference type="Proteomes" id="UP000225740">
    <property type="component" value="Unassembled WGS sequence"/>
</dbReference>
<sequence length="350" mass="39397">MIVQQLKACIVILLMATVVPVAQGANNEVNNFSRDGKFAKKHGVFEIALRSDSKLPNPFDVPVKVTFTPPSGAAAAKTVDGFFVGEGTWRARVYVNEVGNWRWSTKSEHDSQLNAQSGEFDVADSDLRGRLLVHPRNQRHWMTEDGRWFLNLNDTAYFLLLGKDHGGNEVPTDDFRDYVRDLSTVGITSVRTNLLTHPNGPWDNLFGENIDGKHNRLNLKNMRRADERLEWMLNEHPEIYVQLILFPLAQTWGQKKTSGIDCRARKSNESSAISSPVTLPTLKFFGWSSTIVTMEKGFLATRPLYAKQGATSGSMTHGSIRARRGRTEMQGFCFPKRNGLPISIWKTNMT</sequence>
<name>A0A2G1WEB7_9BACT</name>
<dbReference type="InterPro" id="IPR013783">
    <property type="entry name" value="Ig-like_fold"/>
</dbReference>
<evidence type="ECO:0000256" key="1">
    <source>
        <dbReference type="SAM" id="SignalP"/>
    </source>
</evidence>
<dbReference type="OrthoDB" id="59486at2"/>
<dbReference type="Gene3D" id="3.20.20.80">
    <property type="entry name" value="Glycosidases"/>
    <property type="match status" value="1"/>
</dbReference>
<dbReference type="AlphaFoldDB" id="A0A2G1WEB7"/>
<gene>
    <name evidence="3" type="ORF">CEE69_01145</name>
</gene>
<evidence type="ECO:0000313" key="3">
    <source>
        <dbReference type="EMBL" id="PHQ37009.1"/>
    </source>
</evidence>
<dbReference type="EMBL" id="NIZW01000001">
    <property type="protein sequence ID" value="PHQ37009.1"/>
    <property type="molecule type" value="Genomic_DNA"/>
</dbReference>
<evidence type="ECO:0000313" key="4">
    <source>
        <dbReference type="Proteomes" id="UP000225740"/>
    </source>
</evidence>
<proteinExistence type="predicted"/>
<feature type="chain" id="PRO_5013612362" description="DUF5060 domain-containing protein" evidence="1">
    <location>
        <begin position="25"/>
        <end position="350"/>
    </location>
</feature>
<dbReference type="GeneID" id="95642132"/>
<comment type="caution">
    <text evidence="3">The sequence shown here is derived from an EMBL/GenBank/DDBJ whole genome shotgun (WGS) entry which is preliminary data.</text>
</comment>
<reference evidence="3 4" key="1">
    <citation type="submission" date="2017-06" db="EMBL/GenBank/DDBJ databases">
        <title>Description of Rhodopirellula bahusiensis sp. nov.</title>
        <authorList>
            <person name="Kizina J."/>
            <person name="Harder J."/>
        </authorList>
    </citation>
    <scope>NUCLEOTIDE SEQUENCE [LARGE SCALE GENOMIC DNA]</scope>
    <source>
        <strain evidence="3 4">SWK21</strain>
    </source>
</reference>
<evidence type="ECO:0000259" key="2">
    <source>
        <dbReference type="Pfam" id="PF16586"/>
    </source>
</evidence>
<protein>
    <recommendedName>
        <fullName evidence="2">DUF5060 domain-containing protein</fullName>
    </recommendedName>
</protein>
<keyword evidence="1" id="KW-0732">Signal</keyword>
<dbReference type="RefSeq" id="WP_099258710.1">
    <property type="nucleotide sequence ID" value="NZ_NIZW01000001.1"/>
</dbReference>
<feature type="domain" description="DUF5060" evidence="2">
    <location>
        <begin position="40"/>
        <end position="107"/>
    </location>
</feature>
<keyword evidence="4" id="KW-1185">Reference proteome</keyword>
<organism evidence="3 4">
    <name type="scientific">Rhodopirellula bahusiensis</name>
    <dbReference type="NCBI Taxonomy" id="2014065"/>
    <lineage>
        <taxon>Bacteria</taxon>
        <taxon>Pseudomonadati</taxon>
        <taxon>Planctomycetota</taxon>
        <taxon>Planctomycetia</taxon>
        <taxon>Pirellulales</taxon>
        <taxon>Pirellulaceae</taxon>
        <taxon>Rhodopirellula</taxon>
    </lineage>
</organism>
<dbReference type="InterPro" id="IPR032260">
    <property type="entry name" value="DUF5060"/>
</dbReference>
<dbReference type="Pfam" id="PF16586">
    <property type="entry name" value="DUF5060"/>
    <property type="match status" value="1"/>
</dbReference>
<feature type="signal peptide" evidence="1">
    <location>
        <begin position="1"/>
        <end position="24"/>
    </location>
</feature>
<dbReference type="Gene3D" id="2.60.40.10">
    <property type="entry name" value="Immunoglobulins"/>
    <property type="match status" value="1"/>
</dbReference>
<accession>A0A2G1WEB7</accession>